<evidence type="ECO:0000313" key="3">
    <source>
        <dbReference type="Proteomes" id="UP000189835"/>
    </source>
</evidence>
<gene>
    <name evidence="2" type="ORF">B1L04_03230</name>
</gene>
<feature type="compositionally biased region" description="Basic residues" evidence="1">
    <location>
        <begin position="80"/>
        <end position="93"/>
    </location>
</feature>
<accession>A0A1V4BZ54</accession>
<dbReference type="AlphaFoldDB" id="A0A1V4BZ54"/>
<name>A0A1V4BZ54_MICAE</name>
<feature type="region of interest" description="Disordered" evidence="1">
    <location>
        <begin position="53"/>
        <end position="97"/>
    </location>
</feature>
<protein>
    <submittedName>
        <fullName evidence="2">Uncharacterized protein</fullName>
    </submittedName>
</protein>
<comment type="caution">
    <text evidence="2">The sequence shown here is derived from an EMBL/GenBank/DDBJ whole genome shotgun (WGS) entry which is preliminary data.</text>
</comment>
<proteinExistence type="predicted"/>
<sequence>MFEQMVLEVFLFFATFSFLCCHQHRPAPQETPKPIEQQLKEAFALMDEATITPADAPVVESQPPTIETNPDIQDRSSAPTRRKPTGRATKKVGKSTSTAHLAALEGIDLDRLPLRPARKVCQAVGLPQKVSGKNLPVATLRRNIQALLQEEPGLVQVVAQVLSA</sequence>
<evidence type="ECO:0000313" key="2">
    <source>
        <dbReference type="EMBL" id="OPF19810.1"/>
    </source>
</evidence>
<dbReference type="EMBL" id="MVGR01000002">
    <property type="protein sequence ID" value="OPF19810.1"/>
    <property type="molecule type" value="Genomic_DNA"/>
</dbReference>
<dbReference type="RefSeq" id="WP_079205769.1">
    <property type="nucleotide sequence ID" value="NZ_MVGR01000002.1"/>
</dbReference>
<organism evidence="2 3">
    <name type="scientific">Microcystis aeruginosa KW</name>
    <dbReference type="NCBI Taxonomy" id="1960155"/>
    <lineage>
        <taxon>Bacteria</taxon>
        <taxon>Bacillati</taxon>
        <taxon>Cyanobacteriota</taxon>
        <taxon>Cyanophyceae</taxon>
        <taxon>Oscillatoriophycideae</taxon>
        <taxon>Chroococcales</taxon>
        <taxon>Microcystaceae</taxon>
        <taxon>Microcystis</taxon>
    </lineage>
</organism>
<evidence type="ECO:0000256" key="1">
    <source>
        <dbReference type="SAM" id="MobiDB-lite"/>
    </source>
</evidence>
<dbReference type="Proteomes" id="UP000189835">
    <property type="component" value="Unassembled WGS sequence"/>
</dbReference>
<reference evidence="2 3" key="1">
    <citation type="submission" date="2017-02" db="EMBL/GenBank/DDBJ databases">
        <title>Genome sequence of Microcystis aeruginosa KW.</title>
        <authorList>
            <person name="Oh H.-M."/>
            <person name="Ahn C.-Y."/>
            <person name="Jeong H."/>
            <person name="Srivastava A."/>
            <person name="Lee H.-G."/>
            <person name="Kang S.-R."/>
        </authorList>
    </citation>
    <scope>NUCLEOTIDE SEQUENCE [LARGE SCALE GENOMIC DNA]</scope>
    <source>
        <strain evidence="2 3">KW</strain>
    </source>
</reference>
<feature type="compositionally biased region" description="Polar residues" evidence="1">
    <location>
        <begin position="62"/>
        <end position="79"/>
    </location>
</feature>